<dbReference type="PANTHER" id="PTHR30381:SF0">
    <property type="entry name" value="FLAGELLAR P-RING PROTEIN"/>
    <property type="match status" value="1"/>
</dbReference>
<dbReference type="EMBL" id="CP019343">
    <property type="protein sequence ID" value="ARN76269.1"/>
    <property type="molecule type" value="Genomic_DNA"/>
</dbReference>
<feature type="signal peptide" evidence="6">
    <location>
        <begin position="1"/>
        <end position="31"/>
    </location>
</feature>
<keyword evidence="4 6" id="KW-0732">Signal</keyword>
<feature type="chain" id="PRO_5013416524" description="Flagellar P-ring protein" evidence="6">
    <location>
        <begin position="32"/>
        <end position="377"/>
    </location>
</feature>
<dbReference type="GO" id="GO:0005198">
    <property type="term" value="F:structural molecule activity"/>
    <property type="evidence" value="ECO:0007669"/>
    <property type="project" value="InterPro"/>
</dbReference>
<sequence length="377" mass="39340" precursor="true">MLSNLRNHKSVLAKCLIALMLLSTTTLSVHAERLKDIADIAGVRDNPLIGYGLVVGLDGTGDQTTQTPFTSQSFRSMLQQLGIQIPEGESFQLKNVAAVTVHATLPPFAKPGQNIDVQVSSIGNSKSLRGGSLLMSPLKGADGQVYAIAQGELVVGGFGAEGADGSSVTVNIPSAGRIPNGAIVERMIANSFSTGTHLTFNLNRADFTTARRVAESINELLGPDVARAADAASIHVTAPRDPNQRVSFMSLLENVEVDPGKAPARVIINSRTGTIVVGEHVRVRAGAVTHGSLTVTITSTAQVSQPNALAGGRTVVVPQTDVSVSQEANRMFAFEATTTLNELVRAVNEVGAAPGDLMAILEALKQAGALQADLIVI</sequence>
<comment type="subcellular location">
    <subcellularLocation>
        <location evidence="2 6">Bacterial flagellum basal body</location>
    </subcellularLocation>
</comment>
<comment type="similarity">
    <text evidence="3 6">Belongs to the FlgI family.</text>
</comment>
<dbReference type="AlphaFoldDB" id="A0A1X9NLJ3"/>
<keyword evidence="7" id="KW-0966">Cell projection</keyword>
<comment type="function">
    <text evidence="1 6">Assembles around the rod to form the L-ring and probably protects the motor/basal body from shearing forces during rotation.</text>
</comment>
<dbReference type="GO" id="GO:0030288">
    <property type="term" value="C:outer membrane-bounded periplasmic space"/>
    <property type="evidence" value="ECO:0007669"/>
    <property type="project" value="InterPro"/>
</dbReference>
<evidence type="ECO:0000313" key="7">
    <source>
        <dbReference type="EMBL" id="ARN76269.1"/>
    </source>
</evidence>
<dbReference type="GO" id="GO:0071973">
    <property type="term" value="P:bacterial-type flagellum-dependent cell motility"/>
    <property type="evidence" value="ECO:0007669"/>
    <property type="project" value="InterPro"/>
</dbReference>
<comment type="subunit">
    <text evidence="6">The basal body constitutes a major portion of the flagellar organelle and consists of four rings (L,P,S, and M) mounted on a central rod.</text>
</comment>
<keyword evidence="5 6" id="KW-0975">Bacterial flagellum</keyword>
<organism evidence="7 8">
    <name type="scientific">Oceanicoccus sagamiensis</name>
    <dbReference type="NCBI Taxonomy" id="716816"/>
    <lineage>
        <taxon>Bacteria</taxon>
        <taxon>Pseudomonadati</taxon>
        <taxon>Pseudomonadota</taxon>
        <taxon>Gammaproteobacteria</taxon>
        <taxon>Cellvibrionales</taxon>
        <taxon>Spongiibacteraceae</taxon>
        <taxon>Oceanicoccus</taxon>
    </lineage>
</organism>
<dbReference type="NCBIfam" id="NF003676">
    <property type="entry name" value="PRK05303.1"/>
    <property type="match status" value="1"/>
</dbReference>
<dbReference type="Pfam" id="PF02119">
    <property type="entry name" value="FlgI"/>
    <property type="match status" value="1"/>
</dbReference>
<proteinExistence type="inferred from homology"/>
<reference evidence="7 8" key="1">
    <citation type="submission" date="2016-11" db="EMBL/GenBank/DDBJ databases">
        <title>Trade-off between light-utilization and light-protection in marine flavobacteria.</title>
        <authorList>
            <person name="Kumagai Y."/>
        </authorList>
    </citation>
    <scope>NUCLEOTIDE SEQUENCE [LARGE SCALE GENOMIC DNA]</scope>
    <source>
        <strain evidence="7 8">NBRC 107125</strain>
    </source>
</reference>
<dbReference type="STRING" id="716816.BST96_02405"/>
<gene>
    <name evidence="6" type="primary">flgI</name>
    <name evidence="7" type="ORF">BST96_02405</name>
</gene>
<dbReference type="OrthoDB" id="9786431at2"/>
<keyword evidence="7" id="KW-0282">Flagellum</keyword>
<dbReference type="KEGG" id="osg:BST96_02405"/>
<dbReference type="InterPro" id="IPR001782">
    <property type="entry name" value="Flag_FlgI"/>
</dbReference>
<evidence type="ECO:0000256" key="3">
    <source>
        <dbReference type="ARBA" id="ARBA00008994"/>
    </source>
</evidence>
<dbReference type="GO" id="GO:0009428">
    <property type="term" value="C:bacterial-type flagellum basal body, distal rod, P ring"/>
    <property type="evidence" value="ECO:0007669"/>
    <property type="project" value="InterPro"/>
</dbReference>
<keyword evidence="7" id="KW-0969">Cilium</keyword>
<keyword evidence="8" id="KW-1185">Reference proteome</keyword>
<evidence type="ECO:0000256" key="2">
    <source>
        <dbReference type="ARBA" id="ARBA00004117"/>
    </source>
</evidence>
<name>A0A1X9NLJ3_9GAMM</name>
<evidence type="ECO:0000256" key="4">
    <source>
        <dbReference type="ARBA" id="ARBA00022729"/>
    </source>
</evidence>
<evidence type="ECO:0000256" key="5">
    <source>
        <dbReference type="ARBA" id="ARBA00023143"/>
    </source>
</evidence>
<accession>A0A1X9NLJ3</accession>
<evidence type="ECO:0000256" key="1">
    <source>
        <dbReference type="ARBA" id="ARBA00002591"/>
    </source>
</evidence>
<dbReference type="Proteomes" id="UP000193450">
    <property type="component" value="Chromosome"/>
</dbReference>
<protein>
    <recommendedName>
        <fullName evidence="6">Flagellar P-ring protein</fullName>
    </recommendedName>
    <alternativeName>
        <fullName evidence="6">Basal body P-ring protein</fullName>
    </alternativeName>
</protein>
<dbReference type="PRINTS" id="PR01010">
    <property type="entry name" value="FLGPRINGFLGI"/>
</dbReference>
<evidence type="ECO:0000256" key="6">
    <source>
        <dbReference type="HAMAP-Rule" id="MF_00416"/>
    </source>
</evidence>
<dbReference type="PANTHER" id="PTHR30381">
    <property type="entry name" value="FLAGELLAR P-RING PERIPLASMIC PROTEIN FLGI"/>
    <property type="match status" value="1"/>
</dbReference>
<dbReference type="HAMAP" id="MF_00416">
    <property type="entry name" value="FlgI"/>
    <property type="match status" value="1"/>
</dbReference>
<evidence type="ECO:0000313" key="8">
    <source>
        <dbReference type="Proteomes" id="UP000193450"/>
    </source>
</evidence>